<organism evidence="4 5">
    <name type="scientific">Trametes cubensis</name>
    <dbReference type="NCBI Taxonomy" id="1111947"/>
    <lineage>
        <taxon>Eukaryota</taxon>
        <taxon>Fungi</taxon>
        <taxon>Dikarya</taxon>
        <taxon>Basidiomycota</taxon>
        <taxon>Agaricomycotina</taxon>
        <taxon>Agaricomycetes</taxon>
        <taxon>Polyporales</taxon>
        <taxon>Polyporaceae</taxon>
        <taxon>Trametes</taxon>
    </lineage>
</organism>
<feature type="transmembrane region" description="Helical" evidence="2">
    <location>
        <begin position="199"/>
        <end position="226"/>
    </location>
</feature>
<feature type="transmembrane region" description="Helical" evidence="2">
    <location>
        <begin position="125"/>
        <end position="147"/>
    </location>
</feature>
<comment type="caution">
    <text evidence="4">The sequence shown here is derived from an EMBL/GenBank/DDBJ whole genome shotgun (WGS) entry which is preliminary data.</text>
</comment>
<proteinExistence type="predicted"/>
<dbReference type="Pfam" id="PF20152">
    <property type="entry name" value="DUF6534"/>
    <property type="match status" value="1"/>
</dbReference>
<accession>A0AAD7X7Z0</accession>
<dbReference type="PANTHER" id="PTHR40465:SF1">
    <property type="entry name" value="DUF6534 DOMAIN-CONTAINING PROTEIN"/>
    <property type="match status" value="1"/>
</dbReference>
<evidence type="ECO:0000313" key="5">
    <source>
        <dbReference type="Proteomes" id="UP001215151"/>
    </source>
</evidence>
<dbReference type="Proteomes" id="UP001215151">
    <property type="component" value="Unassembled WGS sequence"/>
</dbReference>
<name>A0AAD7X7Z0_9APHY</name>
<feature type="compositionally biased region" description="Polar residues" evidence="1">
    <location>
        <begin position="305"/>
        <end position="315"/>
    </location>
</feature>
<gene>
    <name evidence="4" type="ORF">ONZ51_g9790</name>
</gene>
<feature type="transmembrane region" description="Helical" evidence="2">
    <location>
        <begin position="246"/>
        <end position="264"/>
    </location>
</feature>
<feature type="domain" description="DUF6534" evidence="3">
    <location>
        <begin position="173"/>
        <end position="269"/>
    </location>
</feature>
<feature type="region of interest" description="Disordered" evidence="1">
    <location>
        <begin position="305"/>
        <end position="328"/>
    </location>
</feature>
<feature type="transmembrane region" description="Helical" evidence="2">
    <location>
        <begin position="167"/>
        <end position="187"/>
    </location>
</feature>
<keyword evidence="2" id="KW-1133">Transmembrane helix</keyword>
<dbReference type="AlphaFoldDB" id="A0AAD7X7Z0"/>
<keyword evidence="2" id="KW-0812">Transmembrane</keyword>
<dbReference type="PANTHER" id="PTHR40465">
    <property type="entry name" value="CHROMOSOME 1, WHOLE GENOME SHOTGUN SEQUENCE"/>
    <property type="match status" value="1"/>
</dbReference>
<feature type="transmembrane region" description="Helical" evidence="2">
    <location>
        <begin position="12"/>
        <end position="33"/>
    </location>
</feature>
<evidence type="ECO:0000256" key="2">
    <source>
        <dbReference type="SAM" id="Phobius"/>
    </source>
</evidence>
<sequence>MAGLDLSHLIDFNSTFGALFIGFGASSLAFGVLSMQSYSYFRRYPGDVWWYKCLVAAIWIMELVDQALIGHAVYFYVVSNWGEATALLEGPIWSLIVQVTLGATVGAIVKVCFGMRVWRFSKHNIPVTMLIMLGTLASLAAAFLFTVRAFQIPSIARVGELKLVGSIALGLGMATDVITSAALCYFLRGLKTGYQRDDSIVNTLTLYAINTGVITSAISLSTLVLYDLMPTNFVFMAFYFVLSKGQYISSPLLGLYANSFFAALNTRRSVRGRGTEGDHTTVPTFLMVGQTTNKEVHVDPIYSVQSSAGNRSNGDFSPRMEVPREPPISTMPPLHYAQAW</sequence>
<reference evidence="4" key="1">
    <citation type="submission" date="2022-11" db="EMBL/GenBank/DDBJ databases">
        <title>Genome Sequence of Cubamyces cubensis.</title>
        <authorList>
            <person name="Buettner E."/>
        </authorList>
    </citation>
    <scope>NUCLEOTIDE SEQUENCE</scope>
    <source>
        <strain evidence="4">MPL-01</strain>
    </source>
</reference>
<feature type="transmembrane region" description="Helical" evidence="2">
    <location>
        <begin position="54"/>
        <end position="77"/>
    </location>
</feature>
<evidence type="ECO:0000259" key="3">
    <source>
        <dbReference type="Pfam" id="PF20152"/>
    </source>
</evidence>
<dbReference type="InterPro" id="IPR045339">
    <property type="entry name" value="DUF6534"/>
</dbReference>
<evidence type="ECO:0000256" key="1">
    <source>
        <dbReference type="SAM" id="MobiDB-lite"/>
    </source>
</evidence>
<evidence type="ECO:0000313" key="4">
    <source>
        <dbReference type="EMBL" id="KAJ8468197.1"/>
    </source>
</evidence>
<protein>
    <recommendedName>
        <fullName evidence="3">DUF6534 domain-containing protein</fullName>
    </recommendedName>
</protein>
<keyword evidence="2" id="KW-0472">Membrane</keyword>
<dbReference type="EMBL" id="JAPEVG010000350">
    <property type="protein sequence ID" value="KAJ8468197.1"/>
    <property type="molecule type" value="Genomic_DNA"/>
</dbReference>
<keyword evidence="5" id="KW-1185">Reference proteome</keyword>
<feature type="transmembrane region" description="Helical" evidence="2">
    <location>
        <begin position="92"/>
        <end position="113"/>
    </location>
</feature>